<reference evidence="1 2" key="1">
    <citation type="submission" date="2023-07" db="EMBL/GenBank/DDBJ databases">
        <title>Sequencing the genomes of 1000 actinobacteria strains.</title>
        <authorList>
            <person name="Klenk H.-P."/>
        </authorList>
    </citation>
    <scope>NUCLEOTIDE SEQUENCE [LARGE SCALE GENOMIC DNA]</scope>
    <source>
        <strain evidence="1 2">GD13</strain>
    </source>
</reference>
<dbReference type="InterPro" id="IPR023606">
    <property type="entry name" value="CoA-Trfase_III_dom_1_sf"/>
</dbReference>
<dbReference type="Proteomes" id="UP001240447">
    <property type="component" value="Unassembled WGS sequence"/>
</dbReference>
<accession>A0ABT9NLE4</accession>
<gene>
    <name evidence="1" type="ORF">J2S59_001050</name>
</gene>
<name>A0ABT9NLE4_9ACTN</name>
<comment type="caution">
    <text evidence="1">The sequence shown here is derived from an EMBL/GenBank/DDBJ whole genome shotgun (WGS) entry which is preliminary data.</text>
</comment>
<sequence>MTAPSESDRPLDHPAAVRAWAAHLAAGGTTPWRAWRTEQAGSAPTGHQGVMSSDERDLPGAAQLEAVRRLAERRAATQGAALEESRFAVLADRVLATPGPGRGLPHLPVVALDPATGEAQARSDAIGARPADPARVPIEELLRVLTGVLPDLLVRAAPHLPGPQPAPRAAMGTPRRTRGTVVRFRIAGPPAASAAVRAALLAAGHREGGPESQVVIVGLPVEAMLAEAWGIRVARGSSIRWHHFLSKWTADRLLVSVNLPALARHHATPAKRDLRTRIAGALTRTPPTPPPLVVLAPSVEKLLPRVAEALGLPDLPPAPQQPSGIDAESADLLRRVHRIAGVSLSPERCESATAAGVALLGRPGERPQLAAPGGFEDRIGRLARSLAEELGADAAAGRYAVAGDPALLATPAAVRSAPDLGVVLDRGLDLVLAAAAAVPEERS</sequence>
<evidence type="ECO:0000313" key="2">
    <source>
        <dbReference type="Proteomes" id="UP001240447"/>
    </source>
</evidence>
<dbReference type="EMBL" id="JAUSQM010000001">
    <property type="protein sequence ID" value="MDP9821241.1"/>
    <property type="molecule type" value="Genomic_DNA"/>
</dbReference>
<dbReference type="SUPFAM" id="SSF89796">
    <property type="entry name" value="CoA-transferase family III (CaiB/BaiF)"/>
    <property type="match status" value="1"/>
</dbReference>
<organism evidence="1 2">
    <name type="scientific">Nocardioides massiliensis</name>
    <dbReference type="NCBI Taxonomy" id="1325935"/>
    <lineage>
        <taxon>Bacteria</taxon>
        <taxon>Bacillati</taxon>
        <taxon>Actinomycetota</taxon>
        <taxon>Actinomycetes</taxon>
        <taxon>Propionibacteriales</taxon>
        <taxon>Nocardioidaceae</taxon>
        <taxon>Nocardioides</taxon>
    </lineage>
</organism>
<dbReference type="RefSeq" id="WP_306824885.1">
    <property type="nucleotide sequence ID" value="NZ_JAUSQM010000001.1"/>
</dbReference>
<protein>
    <submittedName>
        <fullName evidence="1">Uncharacterized protein</fullName>
    </submittedName>
</protein>
<proteinExistence type="predicted"/>
<evidence type="ECO:0000313" key="1">
    <source>
        <dbReference type="EMBL" id="MDP9821241.1"/>
    </source>
</evidence>
<keyword evidence="2" id="KW-1185">Reference proteome</keyword>